<accession>A0ABD0MI41</accession>
<evidence type="ECO:0000256" key="1">
    <source>
        <dbReference type="SAM" id="MobiDB-lite"/>
    </source>
</evidence>
<name>A0ABD0MI41_CIRMR</name>
<dbReference type="EMBL" id="JAMKFB020000701">
    <property type="protein sequence ID" value="KAL0148620.1"/>
    <property type="molecule type" value="Genomic_DNA"/>
</dbReference>
<organism evidence="2 3">
    <name type="scientific">Cirrhinus mrigala</name>
    <name type="common">Mrigala</name>
    <dbReference type="NCBI Taxonomy" id="683832"/>
    <lineage>
        <taxon>Eukaryota</taxon>
        <taxon>Metazoa</taxon>
        <taxon>Chordata</taxon>
        <taxon>Craniata</taxon>
        <taxon>Vertebrata</taxon>
        <taxon>Euteleostomi</taxon>
        <taxon>Actinopterygii</taxon>
        <taxon>Neopterygii</taxon>
        <taxon>Teleostei</taxon>
        <taxon>Ostariophysi</taxon>
        <taxon>Cypriniformes</taxon>
        <taxon>Cyprinidae</taxon>
        <taxon>Labeoninae</taxon>
        <taxon>Labeonini</taxon>
        <taxon>Cirrhinus</taxon>
    </lineage>
</organism>
<proteinExistence type="predicted"/>
<gene>
    <name evidence="2" type="ORF">M9458_056060</name>
</gene>
<dbReference type="AlphaFoldDB" id="A0ABD0MI41"/>
<feature type="compositionally biased region" description="Basic and acidic residues" evidence="1">
    <location>
        <begin position="64"/>
        <end position="73"/>
    </location>
</feature>
<dbReference type="Proteomes" id="UP001529510">
    <property type="component" value="Unassembled WGS sequence"/>
</dbReference>
<reference evidence="2 3" key="1">
    <citation type="submission" date="2024-05" db="EMBL/GenBank/DDBJ databases">
        <title>Genome sequencing and assembly of Indian major carp, Cirrhinus mrigala (Hamilton, 1822).</title>
        <authorList>
            <person name="Mohindra V."/>
            <person name="Chowdhury L.M."/>
            <person name="Lal K."/>
            <person name="Jena J.K."/>
        </authorList>
    </citation>
    <scope>NUCLEOTIDE SEQUENCE [LARGE SCALE GENOMIC DNA]</scope>
    <source>
        <strain evidence="2">CM1030</strain>
        <tissue evidence="2">Blood</tissue>
    </source>
</reference>
<sequence>MVEEGLMTPGGRPTAVEQVVVNPEGGVGEPVSQGDVEDLEGQGGAGGKEESERTRGTRWSRSPEVADGRRLTK</sequence>
<protein>
    <submittedName>
        <fullName evidence="2">Uncharacterized protein</fullName>
    </submittedName>
</protein>
<keyword evidence="3" id="KW-1185">Reference proteome</keyword>
<feature type="non-terminal residue" evidence="2">
    <location>
        <position position="73"/>
    </location>
</feature>
<feature type="region of interest" description="Disordered" evidence="1">
    <location>
        <begin position="22"/>
        <end position="73"/>
    </location>
</feature>
<comment type="caution">
    <text evidence="2">The sequence shown here is derived from an EMBL/GenBank/DDBJ whole genome shotgun (WGS) entry which is preliminary data.</text>
</comment>
<evidence type="ECO:0000313" key="3">
    <source>
        <dbReference type="Proteomes" id="UP001529510"/>
    </source>
</evidence>
<evidence type="ECO:0000313" key="2">
    <source>
        <dbReference type="EMBL" id="KAL0148620.1"/>
    </source>
</evidence>